<dbReference type="EMBL" id="MU128919">
    <property type="protein sequence ID" value="KAF9519153.1"/>
    <property type="molecule type" value="Genomic_DNA"/>
</dbReference>
<dbReference type="GO" id="GO:0033185">
    <property type="term" value="C:dolichol-phosphate-mannose synthase complex"/>
    <property type="evidence" value="ECO:0007669"/>
    <property type="project" value="TreeGrafter"/>
</dbReference>
<keyword evidence="9" id="KW-1185">Reference proteome</keyword>
<keyword evidence="6 7" id="KW-0472">Membrane</keyword>
<dbReference type="GO" id="GO:0006506">
    <property type="term" value="P:GPI anchor biosynthetic process"/>
    <property type="evidence" value="ECO:0007669"/>
    <property type="project" value="TreeGrafter"/>
</dbReference>
<comment type="subunit">
    <text evidence="7">Component of the dolichol-phosphate mannose (DPM) synthase complex.</text>
</comment>
<evidence type="ECO:0000256" key="1">
    <source>
        <dbReference type="ARBA" id="ARBA00004477"/>
    </source>
</evidence>
<reference evidence="8" key="1">
    <citation type="journal article" date="2020" name="Nat. Commun.">
        <title>Large-scale genome sequencing of mycorrhizal fungi provides insights into the early evolution of symbiotic traits.</title>
        <authorList>
            <person name="Miyauchi S."/>
            <person name="Kiss E."/>
            <person name="Kuo A."/>
            <person name="Drula E."/>
            <person name="Kohler A."/>
            <person name="Sanchez-Garcia M."/>
            <person name="Morin E."/>
            <person name="Andreopoulos B."/>
            <person name="Barry K.W."/>
            <person name="Bonito G."/>
            <person name="Buee M."/>
            <person name="Carver A."/>
            <person name="Chen C."/>
            <person name="Cichocki N."/>
            <person name="Clum A."/>
            <person name="Culley D."/>
            <person name="Crous P.W."/>
            <person name="Fauchery L."/>
            <person name="Girlanda M."/>
            <person name="Hayes R.D."/>
            <person name="Keri Z."/>
            <person name="LaButti K."/>
            <person name="Lipzen A."/>
            <person name="Lombard V."/>
            <person name="Magnuson J."/>
            <person name="Maillard F."/>
            <person name="Murat C."/>
            <person name="Nolan M."/>
            <person name="Ohm R.A."/>
            <person name="Pangilinan J."/>
            <person name="Pereira M.F."/>
            <person name="Perotto S."/>
            <person name="Peter M."/>
            <person name="Pfister S."/>
            <person name="Riley R."/>
            <person name="Sitrit Y."/>
            <person name="Stielow J.B."/>
            <person name="Szollosi G."/>
            <person name="Zifcakova L."/>
            <person name="Stursova M."/>
            <person name="Spatafora J.W."/>
            <person name="Tedersoo L."/>
            <person name="Vaario L.M."/>
            <person name="Yamada A."/>
            <person name="Yan M."/>
            <person name="Wang P."/>
            <person name="Xu J."/>
            <person name="Bruns T."/>
            <person name="Baldrian P."/>
            <person name="Vilgalys R."/>
            <person name="Dunand C."/>
            <person name="Henrissat B."/>
            <person name="Grigoriev I.V."/>
            <person name="Hibbett D."/>
            <person name="Nagy L.G."/>
            <person name="Martin F.M."/>
        </authorList>
    </citation>
    <scope>NUCLEOTIDE SEQUENCE</scope>
    <source>
        <strain evidence="8">UP504</strain>
    </source>
</reference>
<evidence type="ECO:0000256" key="6">
    <source>
        <dbReference type="ARBA" id="ARBA00023136"/>
    </source>
</evidence>
<keyword evidence="4 7" id="KW-0256">Endoplasmic reticulum</keyword>
<comment type="pathway">
    <text evidence="7">Protein modification; protein glycosylation.</text>
</comment>
<dbReference type="PANTHER" id="PTHR16433:SF0">
    <property type="entry name" value="DOLICHOL-PHOSPHATE MANNOSYLTRANSFERASE SUBUNIT 3"/>
    <property type="match status" value="1"/>
</dbReference>
<accession>A0A9P6B7G5</accession>
<evidence type="ECO:0000256" key="5">
    <source>
        <dbReference type="ARBA" id="ARBA00022989"/>
    </source>
</evidence>
<comment type="caution">
    <text evidence="8">The sequence shown here is derived from an EMBL/GenBank/DDBJ whole genome shotgun (WGS) entry which is preliminary data.</text>
</comment>
<dbReference type="Proteomes" id="UP000886523">
    <property type="component" value="Unassembled WGS sequence"/>
</dbReference>
<evidence type="ECO:0000256" key="7">
    <source>
        <dbReference type="RuleBase" id="RU365085"/>
    </source>
</evidence>
<dbReference type="Pfam" id="PF08285">
    <property type="entry name" value="DPM3"/>
    <property type="match status" value="1"/>
</dbReference>
<evidence type="ECO:0000256" key="3">
    <source>
        <dbReference type="ARBA" id="ARBA00022692"/>
    </source>
</evidence>
<organism evidence="8 9">
    <name type="scientific">Hydnum rufescens UP504</name>
    <dbReference type="NCBI Taxonomy" id="1448309"/>
    <lineage>
        <taxon>Eukaryota</taxon>
        <taxon>Fungi</taxon>
        <taxon>Dikarya</taxon>
        <taxon>Basidiomycota</taxon>
        <taxon>Agaricomycotina</taxon>
        <taxon>Agaricomycetes</taxon>
        <taxon>Cantharellales</taxon>
        <taxon>Hydnaceae</taxon>
        <taxon>Hydnum</taxon>
    </lineage>
</organism>
<comment type="subcellular location">
    <subcellularLocation>
        <location evidence="1 7">Endoplasmic reticulum membrane</location>
        <topology evidence="1 7">Multi-pass membrane protein</topology>
    </subcellularLocation>
</comment>
<evidence type="ECO:0000313" key="8">
    <source>
        <dbReference type="EMBL" id="KAF9519153.1"/>
    </source>
</evidence>
<evidence type="ECO:0000313" key="9">
    <source>
        <dbReference type="Proteomes" id="UP000886523"/>
    </source>
</evidence>
<comment type="function">
    <text evidence="7">Stabilizer subunit of the dolichol-phosphate mannose (DPM) synthase complex; tethers catalytic subunit to the ER.</text>
</comment>
<evidence type="ECO:0000256" key="4">
    <source>
        <dbReference type="ARBA" id="ARBA00022824"/>
    </source>
</evidence>
<dbReference type="OrthoDB" id="2014333at2759"/>
<dbReference type="InterPro" id="IPR013174">
    <property type="entry name" value="DPM3"/>
</dbReference>
<dbReference type="PANTHER" id="PTHR16433">
    <property type="entry name" value="DOLICHOL-PHOSPHATE MANNOSYLTRANSFERASE SUBUNIT 3"/>
    <property type="match status" value="1"/>
</dbReference>
<proteinExistence type="inferred from homology"/>
<feature type="transmembrane region" description="Helical" evidence="7">
    <location>
        <begin position="7"/>
        <end position="31"/>
    </location>
</feature>
<dbReference type="GO" id="GO:0005789">
    <property type="term" value="C:endoplasmic reticulum membrane"/>
    <property type="evidence" value="ECO:0007669"/>
    <property type="project" value="UniProtKB-SubCell"/>
</dbReference>
<sequence>MARAHKFAALSSVFTLIYVLAFFSIIPVPLVSEDVANQLIPVFPWWLLVSFGSYSLGTLGWGLFTFQDCPDAYRELMLEISQAKDDLRAKGVAVD</sequence>
<evidence type="ECO:0000256" key="2">
    <source>
        <dbReference type="ARBA" id="ARBA00010430"/>
    </source>
</evidence>
<name>A0A9P6B7G5_9AGAM</name>
<dbReference type="AlphaFoldDB" id="A0A9P6B7G5"/>
<keyword evidence="3 7" id="KW-0812">Transmembrane</keyword>
<protein>
    <recommendedName>
        <fullName evidence="7">Dolichol-phosphate mannosyltransferase subunit 3</fullName>
    </recommendedName>
</protein>
<comment type="similarity">
    <text evidence="2 7">Belongs to the DPM3 family.</text>
</comment>
<keyword evidence="5 7" id="KW-1133">Transmembrane helix</keyword>
<feature type="transmembrane region" description="Helical" evidence="7">
    <location>
        <begin position="43"/>
        <end position="64"/>
    </location>
</feature>
<gene>
    <name evidence="8" type="ORF">BS47DRAFT_1288751</name>
</gene>